<feature type="chain" id="PRO_5046487420" evidence="1">
    <location>
        <begin position="27"/>
        <end position="447"/>
    </location>
</feature>
<dbReference type="RefSeq" id="WP_274153817.1">
    <property type="nucleotide sequence ID" value="NZ_CP117812.1"/>
</dbReference>
<protein>
    <submittedName>
        <fullName evidence="2">Sialidase family protein</fullName>
    </submittedName>
</protein>
<evidence type="ECO:0000256" key="1">
    <source>
        <dbReference type="SAM" id="SignalP"/>
    </source>
</evidence>
<dbReference type="Proteomes" id="UP001214250">
    <property type="component" value="Chromosome 2"/>
</dbReference>
<proteinExistence type="predicted"/>
<dbReference type="SUPFAM" id="SSF50939">
    <property type="entry name" value="Sialidases"/>
    <property type="match status" value="1"/>
</dbReference>
<accession>A0ABY7W1Q6</accession>
<dbReference type="PROSITE" id="PS51257">
    <property type="entry name" value="PROKAR_LIPOPROTEIN"/>
    <property type="match status" value="1"/>
</dbReference>
<dbReference type="EMBL" id="CP117812">
    <property type="protein sequence ID" value="WDE98951.1"/>
    <property type="molecule type" value="Genomic_DNA"/>
</dbReference>
<name>A0ABY7W1Q6_9BACT</name>
<organism evidence="2 3">
    <name type="scientific">Lentisphaera profundi</name>
    <dbReference type="NCBI Taxonomy" id="1658616"/>
    <lineage>
        <taxon>Bacteria</taxon>
        <taxon>Pseudomonadati</taxon>
        <taxon>Lentisphaerota</taxon>
        <taxon>Lentisphaeria</taxon>
        <taxon>Lentisphaerales</taxon>
        <taxon>Lentisphaeraceae</taxon>
        <taxon>Lentisphaera</taxon>
    </lineage>
</organism>
<dbReference type="Pfam" id="PF02012">
    <property type="entry name" value="BNR"/>
    <property type="match status" value="1"/>
</dbReference>
<dbReference type="CDD" id="cd15482">
    <property type="entry name" value="Sialidase_non-viral"/>
    <property type="match status" value="1"/>
</dbReference>
<reference evidence="2 3" key="1">
    <citation type="submission" date="2023-02" db="EMBL/GenBank/DDBJ databases">
        <title>Genome sequence of Lentisphaera profundi SAORIC-696.</title>
        <authorList>
            <person name="Kim e."/>
            <person name="Cho J.-C."/>
            <person name="Choi A."/>
            <person name="Kang I."/>
        </authorList>
    </citation>
    <scope>NUCLEOTIDE SEQUENCE [LARGE SCALE GENOMIC DNA]</scope>
    <source>
        <strain evidence="2 3">SAORIC-696</strain>
    </source>
</reference>
<keyword evidence="3" id="KW-1185">Reference proteome</keyword>
<gene>
    <name evidence="2" type="ORF">PQO03_14015</name>
</gene>
<evidence type="ECO:0000313" key="2">
    <source>
        <dbReference type="EMBL" id="WDE98951.1"/>
    </source>
</evidence>
<evidence type="ECO:0000313" key="3">
    <source>
        <dbReference type="Proteomes" id="UP001214250"/>
    </source>
</evidence>
<feature type="signal peptide" evidence="1">
    <location>
        <begin position="1"/>
        <end position="26"/>
    </location>
</feature>
<dbReference type="InterPro" id="IPR002860">
    <property type="entry name" value="BNR_rpt"/>
</dbReference>
<dbReference type="Gene3D" id="2.120.10.10">
    <property type="match status" value="1"/>
</dbReference>
<dbReference type="InterPro" id="IPR036278">
    <property type="entry name" value="Sialidase_sf"/>
</dbReference>
<sequence length="447" mass="50067">MKTNNKMAFLAVNAILASCAITIAWAAPKKADIEPWAKSKTVSADQLKAAINQQAPGLDITTGAEIPSEGYCDQPYVVKLPDGTWLCVMTTGKGHEGSGGQHIVSCRSSDQGATWKALVDIEPADGPLASWAMPYLTDYGRVYVFYTYNAKDMKRVRASTNYARKRVDTLGEYAFKFSDDGGKTWSKQRWFIPVRETAIDRRNPYKGEVRFFWGVGKPIQHKNSMYLGFTKVETFGLNFIEKTEAFFLRSSNIDTERDPDKLQWKTLPDGDDGLKSPKGPIASEVNLTSLSDGSLFCTYRTVAGHPCHAYSRDEGKTWTEAAFMTYGPGGPLVNHPRAANFVRKLTEGPYKGRYIYWFHNNKTKGWGGRNPAYLLGGTEVDGPGGKHIQWGEPVAVLYDRNPETRISYPDFVWDNGLYITETQKLIARVHRIPDGLLRSLWKENKAE</sequence>
<keyword evidence="1" id="KW-0732">Signal</keyword>